<keyword evidence="7 12" id="KW-0378">Hydrolase</keyword>
<dbReference type="PANTHER" id="PTHR31490">
    <property type="entry name" value="GLYCOSYL HYDROLASE"/>
    <property type="match status" value="1"/>
</dbReference>
<dbReference type="PROSITE" id="PS51760">
    <property type="entry name" value="GH10_2"/>
    <property type="match status" value="1"/>
</dbReference>
<dbReference type="SUPFAM" id="SSF51445">
    <property type="entry name" value="(Trans)glycosidases"/>
    <property type="match status" value="1"/>
</dbReference>
<feature type="domain" description="GH10" evidence="11">
    <location>
        <begin position="448"/>
        <end position="743"/>
    </location>
</feature>
<dbReference type="Proteomes" id="UP000061809">
    <property type="component" value="Chromosome"/>
</dbReference>
<evidence type="ECO:0000256" key="8">
    <source>
        <dbReference type="ARBA" id="ARBA00023277"/>
    </source>
</evidence>
<evidence type="ECO:0000256" key="2">
    <source>
        <dbReference type="ARBA" id="ARBA00007495"/>
    </source>
</evidence>
<evidence type="ECO:0000256" key="4">
    <source>
        <dbReference type="ARBA" id="ARBA00022651"/>
    </source>
</evidence>
<dbReference type="PANTHER" id="PTHR31490:SF88">
    <property type="entry name" value="BETA-XYLANASE"/>
    <property type="match status" value="1"/>
</dbReference>
<gene>
    <name evidence="12" type="primary">xynA</name>
    <name evidence="12" type="ORF">BcellWH2_04323</name>
</gene>
<protein>
    <recommendedName>
        <fullName evidence="3">endo-1,4-beta-xylanase</fullName>
        <ecNumber evidence="3">3.2.1.8</ecNumber>
    </recommendedName>
</protein>
<evidence type="ECO:0000256" key="9">
    <source>
        <dbReference type="ARBA" id="ARBA00023295"/>
    </source>
</evidence>
<dbReference type="InterPro" id="IPR001000">
    <property type="entry name" value="GH10_dom"/>
</dbReference>
<dbReference type="KEGG" id="bcel:BcellWH2_04323"/>
<evidence type="ECO:0000256" key="7">
    <source>
        <dbReference type="ARBA" id="ARBA00022801"/>
    </source>
</evidence>
<evidence type="ECO:0000256" key="5">
    <source>
        <dbReference type="ARBA" id="ARBA00022729"/>
    </source>
</evidence>
<proteinExistence type="inferred from homology"/>
<keyword evidence="5" id="KW-0732">Signal</keyword>
<keyword evidence="9 12" id="KW-0326">Glycosidase</keyword>
<keyword evidence="4 12" id="KW-0858">Xylan degradation</keyword>
<dbReference type="Pfam" id="PF02018">
    <property type="entry name" value="CBM_4_9"/>
    <property type="match status" value="2"/>
</dbReference>
<accession>A0A0P0GGQ1</accession>
<dbReference type="PROSITE" id="PS51257">
    <property type="entry name" value="PROKAR_LIPOPROTEIN"/>
    <property type="match status" value="1"/>
</dbReference>
<dbReference type="SUPFAM" id="SSF49785">
    <property type="entry name" value="Galactose-binding domain-like"/>
    <property type="match status" value="2"/>
</dbReference>
<evidence type="ECO:0000256" key="3">
    <source>
        <dbReference type="ARBA" id="ARBA00012590"/>
    </source>
</evidence>
<dbReference type="InterPro" id="IPR044846">
    <property type="entry name" value="GH10"/>
</dbReference>
<dbReference type="AlphaFoldDB" id="A0A0P0GGQ1"/>
<evidence type="ECO:0000313" key="12">
    <source>
        <dbReference type="EMBL" id="ALJ61540.1"/>
    </source>
</evidence>
<dbReference type="GO" id="GO:0045493">
    <property type="term" value="P:xylan catabolic process"/>
    <property type="evidence" value="ECO:0007669"/>
    <property type="project" value="UniProtKB-KW"/>
</dbReference>
<comment type="catalytic activity">
    <reaction evidence="1">
        <text>Endohydrolysis of (1-&gt;4)-beta-D-xylosidic linkages in xylans.</text>
        <dbReference type="EC" id="3.2.1.8"/>
    </reaction>
</comment>
<evidence type="ECO:0000313" key="13">
    <source>
        <dbReference type="Proteomes" id="UP000061809"/>
    </source>
</evidence>
<name>A0A0P0GGQ1_9BACE</name>
<keyword evidence="8" id="KW-0119">Carbohydrate metabolism</keyword>
<comment type="similarity">
    <text evidence="2">Belongs to the glycosyl hydrolase 10 (cellulase F) family.</text>
</comment>
<evidence type="ECO:0000256" key="10">
    <source>
        <dbReference type="ARBA" id="ARBA00023326"/>
    </source>
</evidence>
<dbReference type="GO" id="GO:0031176">
    <property type="term" value="F:endo-1,4-beta-xylanase activity"/>
    <property type="evidence" value="ECO:0007669"/>
    <property type="project" value="UniProtKB-EC"/>
</dbReference>
<dbReference type="Gene3D" id="3.20.20.80">
    <property type="entry name" value="Glycosidases"/>
    <property type="match status" value="2"/>
</dbReference>
<dbReference type="InterPro" id="IPR003305">
    <property type="entry name" value="CenC_carb-bd"/>
</dbReference>
<dbReference type="InterPro" id="IPR017853">
    <property type="entry name" value="GH"/>
</dbReference>
<dbReference type="EMBL" id="CP012801">
    <property type="protein sequence ID" value="ALJ61540.1"/>
    <property type="molecule type" value="Genomic_DNA"/>
</dbReference>
<keyword evidence="10" id="KW-0624">Polysaccharide degradation</keyword>
<dbReference type="RefSeq" id="WP_029428711.1">
    <property type="nucleotide sequence ID" value="NZ_CP012801.1"/>
</dbReference>
<keyword evidence="6" id="KW-0677">Repeat</keyword>
<dbReference type="Gene3D" id="2.60.120.260">
    <property type="entry name" value="Galactose-binding domain-like"/>
    <property type="match status" value="2"/>
</dbReference>
<sequence length="772" mass="85641">MKLNRIILPLMACALTWSSCDDQIMEWKNSDGSITASDIPLALKEKIANYDYIKSYVAQYAPNMNVGLGLGVDLYINDAAYRTIADANFQMFTTGNAMKHSAVVKANGELNFTTIDAFLNLVPADIQIYGHNFLWHTQQKQTYLKSLIAPEVVVEVGDDDVCENIVSNYGFEGGNANGWTGLWGKYNYAVEQPGHDSDYAIRFTMTNESNANYDCQLFWPTGMLETGVTYAYSFWVKSDQNIAVQFIGQNSSYGGIYKDTFTAPSEWIRCTGEFTYAESDTKDIERVGIQFGGTPGSTVWVDDFKFGKKIEEKMINIIDDGKFEDGTLGSWFGWGNGSTRTISEKGQGYNSDYCMVMVNPSDGDSWSAQTAHSFPETLTVGKTYMYSAMVKATVINPDFTLQVQDANGGNGEGYVSAATAVDQWIPIEGEFVCKNEGIARLCINYGKVAGTYYIDNFKFGEKKETATAQTLRASTRAGGISYKLKTPEEKKAALLGAMEAWIKGMLQHQGMERVKEWDVINEPIADNNQWRGIDGNFMSNGDDAPDTAPVEDEENGLNLNWANDHFYWGYYIGKEYAVKAFEYARKYAAADVKLYVNDYNLETNPSKLAALIDFVNYIEDNGQTVDGIGTQMHVTASSITREQIDAMFKTMAATGKLVRVTELDVALGTSSPSAEQLATQANVYQMIFESYKANVPESQQSGITIWTLSDNAAEHEYWLSGDAPNLFDANYERKHAYKGVCDGIAGKDISADFSGDDWKNAYETEGEETPAE</sequence>
<evidence type="ECO:0000259" key="11">
    <source>
        <dbReference type="PROSITE" id="PS51760"/>
    </source>
</evidence>
<dbReference type="Pfam" id="PF00331">
    <property type="entry name" value="Glyco_hydro_10"/>
    <property type="match status" value="2"/>
</dbReference>
<dbReference type="InterPro" id="IPR008979">
    <property type="entry name" value="Galactose-bd-like_sf"/>
</dbReference>
<organism evidence="12 13">
    <name type="scientific">Bacteroides cellulosilyticus</name>
    <dbReference type="NCBI Taxonomy" id="246787"/>
    <lineage>
        <taxon>Bacteria</taxon>
        <taxon>Pseudomonadati</taxon>
        <taxon>Bacteroidota</taxon>
        <taxon>Bacteroidia</taxon>
        <taxon>Bacteroidales</taxon>
        <taxon>Bacteroidaceae</taxon>
        <taxon>Bacteroides</taxon>
    </lineage>
</organism>
<dbReference type="SMART" id="SM00633">
    <property type="entry name" value="Glyco_10"/>
    <property type="match status" value="1"/>
</dbReference>
<dbReference type="PATRIC" id="fig|246787.4.peg.4466"/>
<dbReference type="EC" id="3.2.1.8" evidence="3"/>
<reference evidence="12 13" key="1">
    <citation type="journal article" date="2015" name="Science">
        <title>Genetic determinants of in vivo fitness and diet responsiveness in multiple human gut Bacteroides.</title>
        <authorList>
            <person name="Wu M."/>
            <person name="McNulty N.P."/>
            <person name="Rodionov D.A."/>
            <person name="Khoroshkin M.S."/>
            <person name="Griffin N.W."/>
            <person name="Cheng J."/>
            <person name="Latreille P."/>
            <person name="Kerstetter R.A."/>
            <person name="Terrapon N."/>
            <person name="Henrissat B."/>
            <person name="Osterman A.L."/>
            <person name="Gordon J.I."/>
        </authorList>
    </citation>
    <scope>NUCLEOTIDE SEQUENCE [LARGE SCALE GENOMIC DNA]</scope>
    <source>
        <strain evidence="12 13">WH2</strain>
    </source>
</reference>
<evidence type="ECO:0000256" key="1">
    <source>
        <dbReference type="ARBA" id="ARBA00000681"/>
    </source>
</evidence>
<evidence type="ECO:0000256" key="6">
    <source>
        <dbReference type="ARBA" id="ARBA00022737"/>
    </source>
</evidence>